<accession>A0A9Q0W0X5</accession>
<sequence length="305" mass="33020">MHAIGDIGTGFSNVTQPSIGSPKFAKPDNMSSLLDMRDVQSSLSQPSLNMELGAPSGTTNFVTFPDGTVEGREHTPSSFQQGQRSRPILPKPSKPGVSTSSENNKGAASELRIARPPAEGRGKNQLLPRYWPRITDQELQQLSGDLNSHIVPLFEKILSASDAGRIGRLVLPKACAEAYFPPITQSEGIPVRIQDIKGREWTFQFRFWPNNNSRMYVLEGVTPCIQSMQLKAGDTITFSRIDPGGKLVMGFRRSTNNDEDTQDIQAPGLPNCTASGETSFSGTVETLLTLMVILAGTIVRTTGGG</sequence>
<dbReference type="Proteomes" id="UP001151752">
    <property type="component" value="Chromosome 13"/>
</dbReference>
<dbReference type="GO" id="GO:0003677">
    <property type="term" value="F:DNA binding"/>
    <property type="evidence" value="ECO:0007669"/>
    <property type="project" value="UniProtKB-KW"/>
</dbReference>
<comment type="subcellular location">
    <subcellularLocation>
        <location evidence="1">Nucleus</location>
    </subcellularLocation>
</comment>
<dbReference type="FunFam" id="2.40.330.10:FF:000006">
    <property type="entry name" value="B3 domain-containing transcription repressor VAL1"/>
    <property type="match status" value="1"/>
</dbReference>
<proteinExistence type="predicted"/>
<organism evidence="11 12">
    <name type="scientific">Salix koriyanagi</name>
    <dbReference type="NCBI Taxonomy" id="2511006"/>
    <lineage>
        <taxon>Eukaryota</taxon>
        <taxon>Viridiplantae</taxon>
        <taxon>Streptophyta</taxon>
        <taxon>Embryophyta</taxon>
        <taxon>Tracheophyta</taxon>
        <taxon>Spermatophyta</taxon>
        <taxon>Magnoliopsida</taxon>
        <taxon>eudicotyledons</taxon>
        <taxon>Gunneridae</taxon>
        <taxon>Pentapetalae</taxon>
        <taxon>rosids</taxon>
        <taxon>fabids</taxon>
        <taxon>Malpighiales</taxon>
        <taxon>Salicaceae</taxon>
        <taxon>Saliceae</taxon>
        <taxon>Salix</taxon>
    </lineage>
</organism>
<keyword evidence="6" id="KW-0238">DNA-binding</keyword>
<dbReference type="GO" id="GO:0006355">
    <property type="term" value="P:regulation of DNA-templated transcription"/>
    <property type="evidence" value="ECO:0007669"/>
    <property type="project" value="UniProtKB-ARBA"/>
</dbReference>
<evidence type="ECO:0000256" key="6">
    <source>
        <dbReference type="ARBA" id="ARBA00023125"/>
    </source>
</evidence>
<dbReference type="CDD" id="cd10017">
    <property type="entry name" value="B3_DNA"/>
    <property type="match status" value="1"/>
</dbReference>
<evidence type="ECO:0000256" key="4">
    <source>
        <dbReference type="ARBA" id="ARBA00022833"/>
    </source>
</evidence>
<evidence type="ECO:0000256" key="5">
    <source>
        <dbReference type="ARBA" id="ARBA00023015"/>
    </source>
</evidence>
<dbReference type="Pfam" id="PF02362">
    <property type="entry name" value="B3"/>
    <property type="match status" value="1"/>
</dbReference>
<evidence type="ECO:0000256" key="7">
    <source>
        <dbReference type="ARBA" id="ARBA00023163"/>
    </source>
</evidence>
<dbReference type="GO" id="GO:0008270">
    <property type="term" value="F:zinc ion binding"/>
    <property type="evidence" value="ECO:0007669"/>
    <property type="project" value="UniProtKB-KW"/>
</dbReference>
<dbReference type="SUPFAM" id="SSF101936">
    <property type="entry name" value="DNA-binding pseudobarrel domain"/>
    <property type="match status" value="1"/>
</dbReference>
<reference evidence="11" key="2">
    <citation type="journal article" date="2023" name="Int. J. Mol. Sci.">
        <title>De Novo Assembly and Annotation of 11 Diverse Shrub Willow (Salix) Genomes Reveals Novel Gene Organization in Sex-Linked Regions.</title>
        <authorList>
            <person name="Hyden B."/>
            <person name="Feng K."/>
            <person name="Yates T.B."/>
            <person name="Jawdy S."/>
            <person name="Cereghino C."/>
            <person name="Smart L.B."/>
            <person name="Muchero W."/>
        </authorList>
    </citation>
    <scope>NUCLEOTIDE SEQUENCE</scope>
    <source>
        <tissue evidence="11">Shoot tip</tissue>
    </source>
</reference>
<dbReference type="EMBL" id="JAPFFM010000007">
    <property type="protein sequence ID" value="KAJ6758253.1"/>
    <property type="molecule type" value="Genomic_DNA"/>
</dbReference>
<evidence type="ECO:0000256" key="1">
    <source>
        <dbReference type="ARBA" id="ARBA00004123"/>
    </source>
</evidence>
<keyword evidence="5" id="KW-0805">Transcription regulation</keyword>
<dbReference type="PANTHER" id="PTHR46245:SF3">
    <property type="entry name" value="B3 DOMAIN-CONTAINING TRANSCRIPTION REPRESSOR VAL1"/>
    <property type="match status" value="1"/>
</dbReference>
<name>A0A9Q0W0X5_9ROSI</name>
<dbReference type="InterPro" id="IPR015300">
    <property type="entry name" value="DNA-bd_pseudobarrel_sf"/>
</dbReference>
<reference evidence="11" key="1">
    <citation type="submission" date="2022-11" db="EMBL/GenBank/DDBJ databases">
        <authorList>
            <person name="Hyden B.L."/>
            <person name="Feng K."/>
            <person name="Yates T."/>
            <person name="Jawdy S."/>
            <person name="Smart L.B."/>
            <person name="Muchero W."/>
        </authorList>
    </citation>
    <scope>NUCLEOTIDE SEQUENCE</scope>
    <source>
        <tissue evidence="11">Shoot tip</tissue>
    </source>
</reference>
<evidence type="ECO:0000256" key="2">
    <source>
        <dbReference type="ARBA" id="ARBA00022723"/>
    </source>
</evidence>
<keyword evidence="7" id="KW-0804">Transcription</keyword>
<feature type="region of interest" description="Disordered" evidence="9">
    <location>
        <begin position="1"/>
        <end position="29"/>
    </location>
</feature>
<dbReference type="AlphaFoldDB" id="A0A9Q0W0X5"/>
<dbReference type="InterPro" id="IPR003340">
    <property type="entry name" value="B3_DNA-bd"/>
</dbReference>
<feature type="compositionally biased region" description="Polar residues" evidence="9">
    <location>
        <begin position="96"/>
        <end position="106"/>
    </location>
</feature>
<feature type="compositionally biased region" description="Polar residues" evidence="9">
    <location>
        <begin position="10"/>
        <end position="19"/>
    </location>
</feature>
<keyword evidence="4" id="KW-0862">Zinc</keyword>
<protein>
    <submittedName>
        <fullName evidence="11">B3 DOMAIN-CONTAINING TRANSCRIPTION REPRESSOR VAL1-LIKE</fullName>
    </submittedName>
</protein>
<dbReference type="PANTHER" id="PTHR46245">
    <property type="entry name" value="B3 DOMAIN-CONTAINING PROTEIN OS07G0563300"/>
    <property type="match status" value="1"/>
</dbReference>
<feature type="domain" description="TF-B3" evidence="10">
    <location>
        <begin position="154"/>
        <end position="255"/>
    </location>
</feature>
<evidence type="ECO:0000259" key="10">
    <source>
        <dbReference type="PROSITE" id="PS50863"/>
    </source>
</evidence>
<gene>
    <name evidence="11" type="ORF">OIU74_027369</name>
</gene>
<dbReference type="PROSITE" id="PS50863">
    <property type="entry name" value="B3"/>
    <property type="match status" value="1"/>
</dbReference>
<keyword evidence="2" id="KW-0479">Metal-binding</keyword>
<evidence type="ECO:0000313" key="12">
    <source>
        <dbReference type="Proteomes" id="UP001151752"/>
    </source>
</evidence>
<keyword evidence="3" id="KW-0863">Zinc-finger</keyword>
<dbReference type="GO" id="GO:0005634">
    <property type="term" value="C:nucleus"/>
    <property type="evidence" value="ECO:0007669"/>
    <property type="project" value="UniProtKB-SubCell"/>
</dbReference>
<comment type="caution">
    <text evidence="11">The sequence shown here is derived from an EMBL/GenBank/DDBJ whole genome shotgun (WGS) entry which is preliminary data.</text>
</comment>
<dbReference type="Gene3D" id="2.40.330.10">
    <property type="entry name" value="DNA-binding pseudobarrel domain"/>
    <property type="match status" value="1"/>
</dbReference>
<dbReference type="SMART" id="SM01019">
    <property type="entry name" value="B3"/>
    <property type="match status" value="1"/>
</dbReference>
<keyword evidence="12" id="KW-1185">Reference proteome</keyword>
<keyword evidence="8" id="KW-0539">Nucleus</keyword>
<evidence type="ECO:0000256" key="9">
    <source>
        <dbReference type="SAM" id="MobiDB-lite"/>
    </source>
</evidence>
<evidence type="ECO:0000256" key="3">
    <source>
        <dbReference type="ARBA" id="ARBA00022771"/>
    </source>
</evidence>
<evidence type="ECO:0000256" key="8">
    <source>
        <dbReference type="ARBA" id="ARBA00023242"/>
    </source>
</evidence>
<feature type="region of interest" description="Disordered" evidence="9">
    <location>
        <begin position="51"/>
        <end position="124"/>
    </location>
</feature>
<evidence type="ECO:0000313" key="11">
    <source>
        <dbReference type="EMBL" id="KAJ6758253.1"/>
    </source>
</evidence>